<name>A0AAN4Q9L2_PSESF</name>
<reference evidence="1 2" key="1">
    <citation type="submission" date="2018-04" db="EMBL/GenBank/DDBJ databases">
        <title>Draft genome sequence of Pseudomonas syringae pv. actinidiae biovar 3 strains isolated from kiwifruit in Kagawa prefecture.</title>
        <authorList>
            <person name="Tabuchi M."/>
            <person name="Saito M."/>
            <person name="Fujiwara S."/>
            <person name="Sasa N."/>
            <person name="Akimitsu K."/>
            <person name="Gomi K."/>
            <person name="Konishi-Sugita S."/>
            <person name="Hamano K."/>
            <person name="Kataoka I."/>
        </authorList>
    </citation>
    <scope>NUCLEOTIDE SEQUENCE [LARGE SCALE GENOMIC DNA]</scope>
    <source>
        <strain evidence="1 2">MAFF212211</strain>
    </source>
</reference>
<proteinExistence type="predicted"/>
<dbReference type="EMBL" id="BGKA01000243">
    <property type="protein sequence ID" value="GBH20034.1"/>
    <property type="molecule type" value="Genomic_DNA"/>
</dbReference>
<comment type="caution">
    <text evidence="1">The sequence shown here is derived from an EMBL/GenBank/DDBJ whole genome shotgun (WGS) entry which is preliminary data.</text>
</comment>
<gene>
    <name evidence="1" type="ORF">KPSA3_06056</name>
</gene>
<organism evidence="1 2">
    <name type="scientific">Pseudomonas syringae pv. actinidiae</name>
    <dbReference type="NCBI Taxonomy" id="103796"/>
    <lineage>
        <taxon>Bacteria</taxon>
        <taxon>Pseudomonadati</taxon>
        <taxon>Pseudomonadota</taxon>
        <taxon>Gammaproteobacteria</taxon>
        <taxon>Pseudomonadales</taxon>
        <taxon>Pseudomonadaceae</taxon>
        <taxon>Pseudomonas</taxon>
        <taxon>Pseudomonas syringae</taxon>
    </lineage>
</organism>
<dbReference type="Proteomes" id="UP000248291">
    <property type="component" value="Unassembled WGS sequence"/>
</dbReference>
<protein>
    <submittedName>
        <fullName evidence="1">Uncharacterized protein</fullName>
    </submittedName>
</protein>
<accession>A0AAN4Q9L2</accession>
<evidence type="ECO:0000313" key="2">
    <source>
        <dbReference type="Proteomes" id="UP000248291"/>
    </source>
</evidence>
<evidence type="ECO:0000313" key="1">
    <source>
        <dbReference type="EMBL" id="GBH20034.1"/>
    </source>
</evidence>
<sequence length="48" mass="5056">MIGAAVSFCAVWAAAGWFATAKKSYRRVTSDSVLLVHISSISAEPAEV</sequence>
<dbReference type="AlphaFoldDB" id="A0AAN4Q9L2"/>